<gene>
    <name evidence="2" type="ORF">CCACVL1_05377</name>
</gene>
<dbReference type="STRING" id="210143.A0A1R3JL40"/>
<dbReference type="PANTHER" id="PTHR47169:SF2">
    <property type="entry name" value="OS01G0541250 PROTEIN"/>
    <property type="match status" value="1"/>
</dbReference>
<comment type="caution">
    <text evidence="2">The sequence shown here is derived from an EMBL/GenBank/DDBJ whole genome shotgun (WGS) entry which is preliminary data.</text>
</comment>
<accession>A0A1R3JL40</accession>
<keyword evidence="3" id="KW-1185">Reference proteome</keyword>
<reference evidence="2 3" key="1">
    <citation type="submission" date="2013-09" db="EMBL/GenBank/DDBJ databases">
        <title>Corchorus capsularis genome sequencing.</title>
        <authorList>
            <person name="Alam M."/>
            <person name="Haque M.S."/>
            <person name="Islam M.S."/>
            <person name="Emdad E.M."/>
            <person name="Islam M.M."/>
            <person name="Ahmed B."/>
            <person name="Halim A."/>
            <person name="Hossen Q.M.M."/>
            <person name="Hossain M.Z."/>
            <person name="Ahmed R."/>
            <person name="Khan M.M."/>
            <person name="Islam R."/>
            <person name="Rashid M.M."/>
            <person name="Khan S.A."/>
            <person name="Rahman M.S."/>
            <person name="Alam M."/>
        </authorList>
    </citation>
    <scope>NUCLEOTIDE SEQUENCE [LARGE SCALE GENOMIC DNA]</scope>
    <source>
        <strain evidence="3">cv. CVL-1</strain>
        <tissue evidence="2">Whole seedling</tissue>
    </source>
</reference>
<dbReference type="EMBL" id="AWWV01007638">
    <property type="protein sequence ID" value="OMO95541.1"/>
    <property type="molecule type" value="Genomic_DNA"/>
</dbReference>
<dbReference type="PANTHER" id="PTHR47169">
    <property type="entry name" value="OS01G0541250 PROTEIN"/>
    <property type="match status" value="1"/>
</dbReference>
<feature type="compositionally biased region" description="Low complexity" evidence="1">
    <location>
        <begin position="1"/>
        <end position="16"/>
    </location>
</feature>
<name>A0A1R3JL40_COCAP</name>
<sequence>MPYENGSNVEESNSNVEKADFDMEDADFNVEEADFDMEEAGFNMEEAEVQGSSRTRSKCLRSWIFHAIQSLQQQVATPKTIDDLIIAGENSFEEFSPMDSDKNFLTLQTCMREIMKVKGCNKYKILHIKKDQLAREGRLPTRIACDPALVQEARDFLPPKEGVDQIVVPTEEVMDHTNVVPT</sequence>
<dbReference type="Proteomes" id="UP000188268">
    <property type="component" value="Unassembled WGS sequence"/>
</dbReference>
<dbReference type="OrthoDB" id="113327at2759"/>
<organism evidence="2 3">
    <name type="scientific">Corchorus capsularis</name>
    <name type="common">Jute</name>
    <dbReference type="NCBI Taxonomy" id="210143"/>
    <lineage>
        <taxon>Eukaryota</taxon>
        <taxon>Viridiplantae</taxon>
        <taxon>Streptophyta</taxon>
        <taxon>Embryophyta</taxon>
        <taxon>Tracheophyta</taxon>
        <taxon>Spermatophyta</taxon>
        <taxon>Magnoliopsida</taxon>
        <taxon>eudicotyledons</taxon>
        <taxon>Gunneridae</taxon>
        <taxon>Pentapetalae</taxon>
        <taxon>rosids</taxon>
        <taxon>malvids</taxon>
        <taxon>Malvales</taxon>
        <taxon>Malvaceae</taxon>
        <taxon>Grewioideae</taxon>
        <taxon>Apeibeae</taxon>
        <taxon>Corchorus</taxon>
    </lineage>
</organism>
<dbReference type="AlphaFoldDB" id="A0A1R3JL40"/>
<dbReference type="Gramene" id="OMO95541">
    <property type="protein sequence ID" value="OMO95541"/>
    <property type="gene ID" value="CCACVL1_05377"/>
</dbReference>
<protein>
    <submittedName>
        <fullName evidence="2">Uncharacterized protein</fullName>
    </submittedName>
</protein>
<evidence type="ECO:0000313" key="2">
    <source>
        <dbReference type="EMBL" id="OMO95541.1"/>
    </source>
</evidence>
<evidence type="ECO:0000256" key="1">
    <source>
        <dbReference type="SAM" id="MobiDB-lite"/>
    </source>
</evidence>
<evidence type="ECO:0000313" key="3">
    <source>
        <dbReference type="Proteomes" id="UP000188268"/>
    </source>
</evidence>
<feature type="region of interest" description="Disordered" evidence="1">
    <location>
        <begin position="1"/>
        <end position="20"/>
    </location>
</feature>
<proteinExistence type="predicted"/>